<evidence type="ECO:0000313" key="5">
    <source>
        <dbReference type="EMBL" id="MDR7292781.1"/>
    </source>
</evidence>
<organism evidence="5 6">
    <name type="scientific">Pseudoglutamicibacter albus</name>
    <dbReference type="NCBI Taxonomy" id="98671"/>
    <lineage>
        <taxon>Bacteria</taxon>
        <taxon>Bacillati</taxon>
        <taxon>Actinomycetota</taxon>
        <taxon>Actinomycetes</taxon>
        <taxon>Micrococcales</taxon>
        <taxon>Micrococcaceae</taxon>
        <taxon>Pseudoglutamicibacter</taxon>
    </lineage>
</organism>
<feature type="domain" description="Solute-binding protein family 3/N-terminal" evidence="4">
    <location>
        <begin position="79"/>
        <end position="302"/>
    </location>
</feature>
<feature type="chain" id="PRO_5046785460" evidence="3">
    <location>
        <begin position="31"/>
        <end position="310"/>
    </location>
</feature>
<gene>
    <name evidence="5" type="ORF">J2S67_000049</name>
</gene>
<keyword evidence="6" id="KW-1185">Reference proteome</keyword>
<dbReference type="GO" id="GO:0004664">
    <property type="term" value="F:prephenate dehydratase activity"/>
    <property type="evidence" value="ECO:0007669"/>
    <property type="project" value="UniProtKB-EC"/>
</dbReference>
<evidence type="ECO:0000256" key="1">
    <source>
        <dbReference type="ARBA" id="ARBA00022729"/>
    </source>
</evidence>
<dbReference type="SMART" id="SM00062">
    <property type="entry name" value="PBPb"/>
    <property type="match status" value="1"/>
</dbReference>
<evidence type="ECO:0000256" key="2">
    <source>
        <dbReference type="SAM" id="MobiDB-lite"/>
    </source>
</evidence>
<feature type="region of interest" description="Disordered" evidence="2">
    <location>
        <begin position="34"/>
        <end position="71"/>
    </location>
</feature>
<dbReference type="SUPFAM" id="SSF53850">
    <property type="entry name" value="Periplasmic binding protein-like II"/>
    <property type="match status" value="1"/>
</dbReference>
<evidence type="ECO:0000259" key="4">
    <source>
        <dbReference type="SMART" id="SM00062"/>
    </source>
</evidence>
<sequence length="310" mass="34210">MTYITSPQKKKIIPAVLAAPAILALVGALSGCGSTGPAKDTTEQSSTEQSGQAQNTGEQGSGEHEEPESRLASIKKDGVITVCTTGDYAPFTVEKDGKFSGIDVNLAEKFAENLDVKVEFVGTEWKNLMPDFLSKCDMAVGGISVNDERAKKVDFSTSLLKDGKTPIARCEDKDKDKYKSIEQINKPGVVSIMPEGGTNQEFAKKNYPKGTLKTHDNKTIFDEIVKGNADVMTTDRAEVLYIDEKYPELCATNPDRPFDQFDKAFMLPKGDTEFKKAVDDWLETSFKDGTYRKIEEPWVGDQELSYRTEK</sequence>
<dbReference type="PANTHER" id="PTHR35936:SF19">
    <property type="entry name" value="AMINO-ACID-BINDING PROTEIN YXEM-RELATED"/>
    <property type="match status" value="1"/>
</dbReference>
<keyword evidence="5" id="KW-0456">Lyase</keyword>
<proteinExistence type="predicted"/>
<dbReference type="InterPro" id="IPR001638">
    <property type="entry name" value="Solute-binding_3/MltF_N"/>
</dbReference>
<evidence type="ECO:0000256" key="3">
    <source>
        <dbReference type="SAM" id="SignalP"/>
    </source>
</evidence>
<dbReference type="RefSeq" id="WP_083285298.1">
    <property type="nucleotide sequence ID" value="NZ_JAVDXX010000001.1"/>
</dbReference>
<feature type="compositionally biased region" description="Polar residues" evidence="2">
    <location>
        <begin position="43"/>
        <end position="58"/>
    </location>
</feature>
<dbReference type="Proteomes" id="UP001180715">
    <property type="component" value="Unassembled WGS sequence"/>
</dbReference>
<dbReference type="Gene3D" id="3.40.190.10">
    <property type="entry name" value="Periplasmic binding protein-like II"/>
    <property type="match status" value="2"/>
</dbReference>
<reference evidence="5" key="1">
    <citation type="submission" date="2023-07" db="EMBL/GenBank/DDBJ databases">
        <title>Sequencing the genomes of 1000 actinobacteria strains.</title>
        <authorList>
            <person name="Klenk H.-P."/>
        </authorList>
    </citation>
    <scope>NUCLEOTIDE SEQUENCE</scope>
    <source>
        <strain evidence="5">DSM 13068</strain>
    </source>
</reference>
<comment type="caution">
    <text evidence="5">The sequence shown here is derived from an EMBL/GenBank/DDBJ whole genome shotgun (WGS) entry which is preliminary data.</text>
</comment>
<feature type="signal peptide" evidence="3">
    <location>
        <begin position="1"/>
        <end position="30"/>
    </location>
</feature>
<dbReference type="Pfam" id="PF00497">
    <property type="entry name" value="SBP_bac_3"/>
    <property type="match status" value="1"/>
</dbReference>
<dbReference type="EMBL" id="JAVDXX010000001">
    <property type="protein sequence ID" value="MDR7292781.1"/>
    <property type="molecule type" value="Genomic_DNA"/>
</dbReference>
<name>A0ABU1YWQ6_9MICC</name>
<dbReference type="EC" id="4.2.1.91" evidence="5"/>
<dbReference type="GO" id="GO:0047769">
    <property type="term" value="F:arogenate dehydratase activity"/>
    <property type="evidence" value="ECO:0007669"/>
    <property type="project" value="UniProtKB-EC"/>
</dbReference>
<dbReference type="EC" id="4.2.1.51" evidence="5"/>
<feature type="compositionally biased region" description="Basic and acidic residues" evidence="2">
    <location>
        <begin position="61"/>
        <end position="71"/>
    </location>
</feature>
<dbReference type="PANTHER" id="PTHR35936">
    <property type="entry name" value="MEMBRANE-BOUND LYTIC MUREIN TRANSGLYCOSYLASE F"/>
    <property type="match status" value="1"/>
</dbReference>
<evidence type="ECO:0000313" key="6">
    <source>
        <dbReference type="Proteomes" id="UP001180715"/>
    </source>
</evidence>
<accession>A0ABU1YWQ6</accession>
<keyword evidence="1 3" id="KW-0732">Signal</keyword>
<protein>
    <submittedName>
        <fullName evidence="5">Cyclohexadienyl dehydratase</fullName>
        <ecNumber evidence="5">4.2.1.51</ecNumber>
        <ecNumber evidence="5">4.2.1.91</ecNumber>
    </submittedName>
</protein>